<organism evidence="2 3">
    <name type="scientific">Coprinellus micaceus</name>
    <name type="common">Glistening ink-cap mushroom</name>
    <name type="synonym">Coprinus micaceus</name>
    <dbReference type="NCBI Taxonomy" id="71717"/>
    <lineage>
        <taxon>Eukaryota</taxon>
        <taxon>Fungi</taxon>
        <taxon>Dikarya</taxon>
        <taxon>Basidiomycota</taxon>
        <taxon>Agaricomycotina</taxon>
        <taxon>Agaricomycetes</taxon>
        <taxon>Agaricomycetidae</taxon>
        <taxon>Agaricales</taxon>
        <taxon>Agaricineae</taxon>
        <taxon>Psathyrellaceae</taxon>
        <taxon>Coprinellus</taxon>
    </lineage>
</organism>
<reference evidence="2 3" key="1">
    <citation type="journal article" date="2019" name="Nat. Ecol. Evol.">
        <title>Megaphylogeny resolves global patterns of mushroom evolution.</title>
        <authorList>
            <person name="Varga T."/>
            <person name="Krizsan K."/>
            <person name="Foldi C."/>
            <person name="Dima B."/>
            <person name="Sanchez-Garcia M."/>
            <person name="Sanchez-Ramirez S."/>
            <person name="Szollosi G.J."/>
            <person name="Szarkandi J.G."/>
            <person name="Papp V."/>
            <person name="Albert L."/>
            <person name="Andreopoulos W."/>
            <person name="Angelini C."/>
            <person name="Antonin V."/>
            <person name="Barry K.W."/>
            <person name="Bougher N.L."/>
            <person name="Buchanan P."/>
            <person name="Buyck B."/>
            <person name="Bense V."/>
            <person name="Catcheside P."/>
            <person name="Chovatia M."/>
            <person name="Cooper J."/>
            <person name="Damon W."/>
            <person name="Desjardin D."/>
            <person name="Finy P."/>
            <person name="Geml J."/>
            <person name="Haridas S."/>
            <person name="Hughes K."/>
            <person name="Justo A."/>
            <person name="Karasinski D."/>
            <person name="Kautmanova I."/>
            <person name="Kiss B."/>
            <person name="Kocsube S."/>
            <person name="Kotiranta H."/>
            <person name="LaButti K.M."/>
            <person name="Lechner B.E."/>
            <person name="Liimatainen K."/>
            <person name="Lipzen A."/>
            <person name="Lukacs Z."/>
            <person name="Mihaltcheva S."/>
            <person name="Morgado L.N."/>
            <person name="Niskanen T."/>
            <person name="Noordeloos M.E."/>
            <person name="Ohm R.A."/>
            <person name="Ortiz-Santana B."/>
            <person name="Ovrebo C."/>
            <person name="Racz N."/>
            <person name="Riley R."/>
            <person name="Savchenko A."/>
            <person name="Shiryaev A."/>
            <person name="Soop K."/>
            <person name="Spirin V."/>
            <person name="Szebenyi C."/>
            <person name="Tomsovsky M."/>
            <person name="Tulloss R.E."/>
            <person name="Uehling J."/>
            <person name="Grigoriev I.V."/>
            <person name="Vagvolgyi C."/>
            <person name="Papp T."/>
            <person name="Martin F.M."/>
            <person name="Miettinen O."/>
            <person name="Hibbett D.S."/>
            <person name="Nagy L.G."/>
        </authorList>
    </citation>
    <scope>NUCLEOTIDE SEQUENCE [LARGE SCALE GENOMIC DNA]</scope>
    <source>
        <strain evidence="2 3">FP101781</strain>
    </source>
</reference>
<evidence type="ECO:0000256" key="1">
    <source>
        <dbReference type="SAM" id="MobiDB-lite"/>
    </source>
</evidence>
<gene>
    <name evidence="2" type="ORF">FA13DRAFT_1716646</name>
</gene>
<dbReference type="EMBL" id="QPFP01000104">
    <property type="protein sequence ID" value="TEB21743.1"/>
    <property type="molecule type" value="Genomic_DNA"/>
</dbReference>
<dbReference type="AlphaFoldDB" id="A0A4Y7SIR5"/>
<evidence type="ECO:0000313" key="3">
    <source>
        <dbReference type="Proteomes" id="UP000298030"/>
    </source>
</evidence>
<sequence>MNGQSYGKRNATPGQSGVQCNSTPRDEASWGEGRQSFTRAGSTNREDDVILGGYTCRSAYHSTTEDKEQDENTEGDTYIYVNLTTVPYPSVSSGLFYATQPQEAKPENPYASRATSPAGNAPTARVEAIVTNEGTPSRATTAVERWLSNIGFPANAIWYAHSGVSKWQRSKRMVEDRLRALRP</sequence>
<feature type="region of interest" description="Disordered" evidence="1">
    <location>
        <begin position="99"/>
        <end position="123"/>
    </location>
</feature>
<feature type="compositionally biased region" description="Polar residues" evidence="1">
    <location>
        <begin position="1"/>
        <end position="23"/>
    </location>
</feature>
<evidence type="ECO:0000313" key="2">
    <source>
        <dbReference type="EMBL" id="TEB21743.1"/>
    </source>
</evidence>
<accession>A0A4Y7SIR5</accession>
<proteinExistence type="predicted"/>
<protein>
    <submittedName>
        <fullName evidence="2">Uncharacterized protein</fullName>
    </submittedName>
</protein>
<comment type="caution">
    <text evidence="2">The sequence shown here is derived from an EMBL/GenBank/DDBJ whole genome shotgun (WGS) entry which is preliminary data.</text>
</comment>
<dbReference type="Proteomes" id="UP000298030">
    <property type="component" value="Unassembled WGS sequence"/>
</dbReference>
<keyword evidence="3" id="KW-1185">Reference proteome</keyword>
<name>A0A4Y7SIR5_COPMI</name>
<feature type="region of interest" description="Disordered" evidence="1">
    <location>
        <begin position="1"/>
        <end position="50"/>
    </location>
</feature>